<sequence length="135" mass="15510">VEPRRRCLGVGVGVVVTSCRHPRCVLLRRRKGSFVARGFQLPRATWKGALHLKNVHLASVVNSFVEKDNYHYVTILMKGENESWECVPWKEFPPLDQLFGALRCLKEQGYDPFKEDLDHPVGYKGSHLEVNKQTH</sequence>
<dbReference type="PANTHER" id="PTHR16099:SF5">
    <property type="entry name" value="NUCLEOTIDE TRIPHOSPHATE DIPHOSPHATASE NUDT15"/>
    <property type="match status" value="1"/>
</dbReference>
<dbReference type="Proteomes" id="UP000326062">
    <property type="component" value="Chromosome 12"/>
</dbReference>
<evidence type="ECO:0000313" key="1">
    <source>
        <dbReference type="EMBL" id="KAB0371528.1"/>
    </source>
</evidence>
<dbReference type="GO" id="GO:0035539">
    <property type="term" value="F:8-oxo-7,8-dihydrodeoxyguanosine triphosphate pyrophosphatase activity"/>
    <property type="evidence" value="ECO:0007669"/>
    <property type="project" value="TreeGrafter"/>
</dbReference>
<evidence type="ECO:0000313" key="2">
    <source>
        <dbReference type="Proteomes" id="UP000326062"/>
    </source>
</evidence>
<dbReference type="EMBL" id="VCEB01000012">
    <property type="protein sequence ID" value="KAB0371528.1"/>
    <property type="molecule type" value="Genomic_DNA"/>
</dbReference>
<dbReference type="AlphaFoldDB" id="A0A5N3XBZ9"/>
<dbReference type="Gene3D" id="3.90.79.10">
    <property type="entry name" value="Nucleoside Triphosphate Pyrophosphohydrolase"/>
    <property type="match status" value="1"/>
</dbReference>
<name>A0A5N3XBZ9_MUNRE</name>
<protein>
    <submittedName>
        <fullName evidence="1">Uncharacterized protein</fullName>
    </submittedName>
</protein>
<accession>A0A5N3XBZ9</accession>
<organism evidence="1 2">
    <name type="scientific">Muntiacus reevesi</name>
    <name type="common">Reeves' muntjac</name>
    <name type="synonym">Cervus reevesi</name>
    <dbReference type="NCBI Taxonomy" id="9886"/>
    <lineage>
        <taxon>Eukaryota</taxon>
        <taxon>Metazoa</taxon>
        <taxon>Chordata</taxon>
        <taxon>Craniata</taxon>
        <taxon>Vertebrata</taxon>
        <taxon>Euteleostomi</taxon>
        <taxon>Mammalia</taxon>
        <taxon>Eutheria</taxon>
        <taxon>Laurasiatheria</taxon>
        <taxon>Artiodactyla</taxon>
        <taxon>Ruminantia</taxon>
        <taxon>Pecora</taxon>
        <taxon>Cervidae</taxon>
        <taxon>Muntiacinae</taxon>
        <taxon>Muntiacus</taxon>
    </lineage>
</organism>
<dbReference type="GO" id="GO:0005829">
    <property type="term" value="C:cytosol"/>
    <property type="evidence" value="ECO:0007669"/>
    <property type="project" value="TreeGrafter"/>
</dbReference>
<gene>
    <name evidence="1" type="ORF">FD755_016466</name>
</gene>
<reference evidence="1 2" key="1">
    <citation type="submission" date="2019-06" db="EMBL/GenBank/DDBJ databases">
        <title>Discovery of a novel chromosome fission-fusion reversal in muntjac.</title>
        <authorList>
            <person name="Mudd A.B."/>
            <person name="Bredeson J.V."/>
            <person name="Baum R."/>
            <person name="Hockemeyer D."/>
            <person name="Rokhsar D.S."/>
        </authorList>
    </citation>
    <scope>NUCLEOTIDE SEQUENCE [LARGE SCALE GENOMIC DNA]</scope>
    <source>
        <strain evidence="1">UCam_UCB_Mr</strain>
        <tissue evidence="1">Fibroblast cell line</tissue>
    </source>
</reference>
<keyword evidence="2" id="KW-1185">Reference proteome</keyword>
<feature type="non-terminal residue" evidence="1">
    <location>
        <position position="1"/>
    </location>
</feature>
<comment type="caution">
    <text evidence="1">The sequence shown here is derived from an EMBL/GenBank/DDBJ whole genome shotgun (WGS) entry which is preliminary data.</text>
</comment>
<dbReference type="GO" id="GO:0006203">
    <property type="term" value="P:dGTP catabolic process"/>
    <property type="evidence" value="ECO:0007669"/>
    <property type="project" value="TreeGrafter"/>
</dbReference>
<proteinExistence type="predicted"/>
<dbReference type="PANTHER" id="PTHR16099">
    <property type="entry name" value="8-OXO-DGTP DIPHOSPHATES NUDT15"/>
    <property type="match status" value="1"/>
</dbReference>